<protein>
    <submittedName>
        <fullName evidence="2">Uncharacterized protein</fullName>
    </submittedName>
</protein>
<dbReference type="AlphaFoldDB" id="A0A1Y4QE07"/>
<dbReference type="RefSeq" id="WP_087258355.1">
    <property type="nucleotide sequence ID" value="NZ_CAJFOD010000085.1"/>
</dbReference>
<evidence type="ECO:0000256" key="1">
    <source>
        <dbReference type="SAM" id="Phobius"/>
    </source>
</evidence>
<dbReference type="EMBL" id="NFLB01000019">
    <property type="protein sequence ID" value="OUQ03494.1"/>
    <property type="molecule type" value="Genomic_DNA"/>
</dbReference>
<comment type="caution">
    <text evidence="2">The sequence shown here is derived from an EMBL/GenBank/DDBJ whole genome shotgun (WGS) entry which is preliminary data.</text>
</comment>
<evidence type="ECO:0000313" key="3">
    <source>
        <dbReference type="Proteomes" id="UP000196258"/>
    </source>
</evidence>
<keyword evidence="1" id="KW-1133">Transmembrane helix</keyword>
<name>A0A1Y4QE07_9FIRM</name>
<reference evidence="3" key="1">
    <citation type="submission" date="2017-04" db="EMBL/GenBank/DDBJ databases">
        <title>Function of individual gut microbiota members based on whole genome sequencing of pure cultures obtained from chicken caecum.</title>
        <authorList>
            <person name="Medvecky M."/>
            <person name="Cejkova D."/>
            <person name="Polansky O."/>
            <person name="Karasova D."/>
            <person name="Kubasova T."/>
            <person name="Cizek A."/>
            <person name="Rychlik I."/>
        </authorList>
    </citation>
    <scope>NUCLEOTIDE SEQUENCE [LARGE SCALE GENOMIC DNA]</scope>
    <source>
        <strain evidence="3">An149</strain>
    </source>
</reference>
<dbReference type="Proteomes" id="UP000196258">
    <property type="component" value="Unassembled WGS sequence"/>
</dbReference>
<keyword evidence="1" id="KW-0812">Transmembrane</keyword>
<gene>
    <name evidence="2" type="ORF">B5E91_12660</name>
</gene>
<evidence type="ECO:0000313" key="2">
    <source>
        <dbReference type="EMBL" id="OUQ03494.1"/>
    </source>
</evidence>
<sequence length="206" mass="23464">MPVVTEAFDIPMDISTKLSIGEYRRIGGVIRVAVGPKKGQIVKFLEPVKSEQVVHTHNMGVKVFQLVKKNKKGIIIGAVFAGTVVVGSIVLKKIKNKKMEIVEEYYAALRNYIREIRNGELNLKSINLLMGVIEELRQNKNYKKIEIELRTEELNVLVDRIYEYTIKLASDNNVKLTADEISSTNNAIVNLQRNLETQKYIFEITE</sequence>
<accession>A0A1Y4QE07</accession>
<feature type="transmembrane region" description="Helical" evidence="1">
    <location>
        <begin position="73"/>
        <end position="91"/>
    </location>
</feature>
<organism evidence="2 3">
    <name type="scientific">Thomasclavelia spiroformis</name>
    <dbReference type="NCBI Taxonomy" id="29348"/>
    <lineage>
        <taxon>Bacteria</taxon>
        <taxon>Bacillati</taxon>
        <taxon>Bacillota</taxon>
        <taxon>Erysipelotrichia</taxon>
        <taxon>Erysipelotrichales</taxon>
        <taxon>Coprobacillaceae</taxon>
        <taxon>Thomasclavelia</taxon>
    </lineage>
</organism>
<keyword evidence="1" id="KW-0472">Membrane</keyword>
<proteinExistence type="predicted"/>